<sequence length="117" mass="13647">MANDFSNSHLPFLRKFEPSFLQRFAINVLSSGVLPKHVAIILDGNRRWAQQRDQKPIEGHERGFDTFAKALSWIRVFDIPEVTVYVFSIENLKRSQKEVDGLINLMISLLKKIFREM</sequence>
<gene>
    <name evidence="6" type="ORF">B4U79_11462</name>
</gene>
<dbReference type="EMBL" id="NCKU01019388">
    <property type="protein sequence ID" value="RWR98732.1"/>
    <property type="molecule type" value="Genomic_DNA"/>
</dbReference>
<comment type="caution">
    <text evidence="6">The sequence shown here is derived from an EMBL/GenBank/DDBJ whole genome shotgun (WGS) entry which is preliminary data.</text>
</comment>
<dbReference type="GO" id="GO:0045547">
    <property type="term" value="F:ditrans,polycis-polyprenyl diphosphate synthase [(2E,6E)-farnesyl diphosphate specific] activity"/>
    <property type="evidence" value="ECO:0007669"/>
    <property type="project" value="UniProtKB-EC"/>
</dbReference>
<dbReference type="InterPro" id="IPR001441">
    <property type="entry name" value="UPP_synth-like"/>
</dbReference>
<dbReference type="PANTHER" id="PTHR10291:SF43">
    <property type="entry name" value="DEHYDRODOLICHYL DIPHOSPHATE SYNTHASE COMPLEX SUBUNIT DHDDS"/>
    <property type="match status" value="1"/>
</dbReference>
<dbReference type="GO" id="GO:1904423">
    <property type="term" value="C:dehydrodolichyl diphosphate synthase complex"/>
    <property type="evidence" value="ECO:0007669"/>
    <property type="project" value="TreeGrafter"/>
</dbReference>
<protein>
    <recommendedName>
        <fullName evidence="2">ditrans,polycis-polyprenyl diphosphate synthase [(2E,6E)-farnesyldiphosphate specific]</fullName>
        <ecNumber evidence="2">2.5.1.87</ecNumber>
    </recommendedName>
</protein>
<feature type="transmembrane region" description="Helical" evidence="5">
    <location>
        <begin position="20"/>
        <end position="42"/>
    </location>
</feature>
<keyword evidence="3" id="KW-0808">Transferase</keyword>
<keyword evidence="5" id="KW-1133">Transmembrane helix</keyword>
<evidence type="ECO:0000313" key="6">
    <source>
        <dbReference type="EMBL" id="RWR98732.1"/>
    </source>
</evidence>
<evidence type="ECO:0000313" key="7">
    <source>
        <dbReference type="Proteomes" id="UP000285301"/>
    </source>
</evidence>
<keyword evidence="7" id="KW-1185">Reference proteome</keyword>
<dbReference type="InterPro" id="IPR036424">
    <property type="entry name" value="UPP_synth-like_sf"/>
</dbReference>
<keyword evidence="5" id="KW-0812">Transmembrane</keyword>
<evidence type="ECO:0000256" key="1">
    <source>
        <dbReference type="ARBA" id="ARBA00005432"/>
    </source>
</evidence>
<accession>A0A443Q6T3</accession>
<proteinExistence type="inferred from homology"/>
<dbReference type="Pfam" id="PF01255">
    <property type="entry name" value="Prenyltransf"/>
    <property type="match status" value="1"/>
</dbReference>
<dbReference type="OrthoDB" id="4173905at2759"/>
<comment type="similarity">
    <text evidence="1">Belongs to the UPP synthase family.</text>
</comment>
<dbReference type="STRING" id="1965070.A0A443Q6T3"/>
<comment type="catalytic activity">
    <reaction evidence="4">
        <text>n isopentenyl diphosphate + (2E,6E)-farnesyl diphosphate = a di-trans,poly-cis-polyprenyl diphosphate + n diphosphate</text>
        <dbReference type="Rhea" id="RHEA:53008"/>
        <dbReference type="Rhea" id="RHEA-COMP:19494"/>
        <dbReference type="ChEBI" id="CHEBI:33019"/>
        <dbReference type="ChEBI" id="CHEBI:128769"/>
        <dbReference type="ChEBI" id="CHEBI:136960"/>
        <dbReference type="ChEBI" id="CHEBI:175763"/>
        <dbReference type="EC" id="2.5.1.87"/>
    </reaction>
</comment>
<dbReference type="AlphaFoldDB" id="A0A443Q6T3"/>
<reference evidence="6 7" key="1">
    <citation type="journal article" date="2018" name="Gigascience">
        <title>Genomes of trombidid mites reveal novel predicted allergens and laterally-transferred genes associated with secondary metabolism.</title>
        <authorList>
            <person name="Dong X."/>
            <person name="Chaisiri K."/>
            <person name="Xia D."/>
            <person name="Armstrong S.D."/>
            <person name="Fang Y."/>
            <person name="Donnelly M.J."/>
            <person name="Kadowaki T."/>
            <person name="McGarry J.W."/>
            <person name="Darby A.C."/>
            <person name="Makepeace B.L."/>
        </authorList>
    </citation>
    <scope>NUCLEOTIDE SEQUENCE [LARGE SCALE GENOMIC DNA]</scope>
    <source>
        <strain evidence="6">UoL-WK</strain>
    </source>
</reference>
<keyword evidence="5" id="KW-0472">Membrane</keyword>
<dbReference type="GO" id="GO:0016094">
    <property type="term" value="P:polyprenol biosynthetic process"/>
    <property type="evidence" value="ECO:0007669"/>
    <property type="project" value="TreeGrafter"/>
</dbReference>
<dbReference type="PANTHER" id="PTHR10291">
    <property type="entry name" value="DEHYDRODOLICHYL DIPHOSPHATE SYNTHASE FAMILY MEMBER"/>
    <property type="match status" value="1"/>
</dbReference>
<organism evidence="6 7">
    <name type="scientific">Dinothrombium tinctorium</name>
    <dbReference type="NCBI Taxonomy" id="1965070"/>
    <lineage>
        <taxon>Eukaryota</taxon>
        <taxon>Metazoa</taxon>
        <taxon>Ecdysozoa</taxon>
        <taxon>Arthropoda</taxon>
        <taxon>Chelicerata</taxon>
        <taxon>Arachnida</taxon>
        <taxon>Acari</taxon>
        <taxon>Acariformes</taxon>
        <taxon>Trombidiformes</taxon>
        <taxon>Prostigmata</taxon>
        <taxon>Anystina</taxon>
        <taxon>Parasitengona</taxon>
        <taxon>Trombidioidea</taxon>
        <taxon>Trombidiidae</taxon>
        <taxon>Dinothrombium</taxon>
    </lineage>
</organism>
<dbReference type="Gene3D" id="3.40.1180.10">
    <property type="entry name" value="Decaprenyl diphosphate synthase-like"/>
    <property type="match status" value="1"/>
</dbReference>
<evidence type="ECO:0000256" key="2">
    <source>
        <dbReference type="ARBA" id="ARBA00012596"/>
    </source>
</evidence>
<dbReference type="Proteomes" id="UP000285301">
    <property type="component" value="Unassembled WGS sequence"/>
</dbReference>
<name>A0A443Q6T3_9ACAR</name>
<evidence type="ECO:0000256" key="4">
    <source>
        <dbReference type="ARBA" id="ARBA00047353"/>
    </source>
</evidence>
<dbReference type="GO" id="GO:0005783">
    <property type="term" value="C:endoplasmic reticulum"/>
    <property type="evidence" value="ECO:0007669"/>
    <property type="project" value="TreeGrafter"/>
</dbReference>
<evidence type="ECO:0000256" key="3">
    <source>
        <dbReference type="ARBA" id="ARBA00022679"/>
    </source>
</evidence>
<evidence type="ECO:0000256" key="5">
    <source>
        <dbReference type="SAM" id="Phobius"/>
    </source>
</evidence>
<dbReference type="EC" id="2.5.1.87" evidence="2"/>
<dbReference type="SUPFAM" id="SSF64005">
    <property type="entry name" value="Undecaprenyl diphosphate synthase"/>
    <property type="match status" value="1"/>
</dbReference>